<dbReference type="AlphaFoldDB" id="A0A815SGL9"/>
<evidence type="ECO:0000256" key="5">
    <source>
        <dbReference type="RuleBase" id="RU003833"/>
    </source>
</evidence>
<dbReference type="GO" id="GO:0046036">
    <property type="term" value="P:CTP metabolic process"/>
    <property type="evidence" value="ECO:0007669"/>
    <property type="project" value="TreeGrafter"/>
</dbReference>
<dbReference type="GO" id="GO:0005524">
    <property type="term" value="F:ATP binding"/>
    <property type="evidence" value="ECO:0007669"/>
    <property type="project" value="UniProtKB-KW"/>
</dbReference>
<protein>
    <submittedName>
        <fullName evidence="7">Uncharacterized protein</fullName>
    </submittedName>
</protein>
<proteinExistence type="inferred from homology"/>
<dbReference type="Pfam" id="PF01150">
    <property type="entry name" value="GDA1_CD39"/>
    <property type="match status" value="1"/>
</dbReference>
<keyword evidence="4" id="KW-0547">Nucleotide-binding</keyword>
<dbReference type="GO" id="GO:0004382">
    <property type="term" value="F:GDP phosphatase activity"/>
    <property type="evidence" value="ECO:0007669"/>
    <property type="project" value="TreeGrafter"/>
</dbReference>
<feature type="active site" description="Proton acceptor" evidence="3">
    <location>
        <position position="198"/>
    </location>
</feature>
<evidence type="ECO:0000256" key="3">
    <source>
        <dbReference type="PIRSR" id="PIRSR600407-1"/>
    </source>
</evidence>
<dbReference type="Proteomes" id="UP000663829">
    <property type="component" value="Unassembled WGS sequence"/>
</dbReference>
<comment type="caution">
    <text evidence="7">The sequence shown here is derived from an EMBL/GenBank/DDBJ whole genome shotgun (WGS) entry which is preliminary data.</text>
</comment>
<keyword evidence="9" id="KW-1185">Reference proteome</keyword>
<comment type="similarity">
    <text evidence="1 5">Belongs to the GDA1/CD39 NTPase family.</text>
</comment>
<sequence length="530" mass="60110">MPFVGVQGLRFTLPYMAIFAAFLFLWLLLSRILSSSSGILERITVGGNGEGGVYVPSKENSDIHYGVVVDCGSSGTRLYIYIWPEHSGKKGDLLQIKQLLDEQGVPIVKKLEPGLSSMVRTPENATEYMKSLLDFAAQVIPNNKHRETPLYVFATAGLRYLTLNEQTQLLEDLFKDIVRDYRFQIEKTHIQVISGKLEGIYSWIAINYVLGRFQSNATDSVSVSDGHSISISQKRQSTVGILDMGGASVQIAYEIASDLPLDNDNMAEFSLSADEHNSYFKYKIYVTTFLGFGANKAFDKYIDLLIATSYLSLNSKTNSTNEYINTATCLPNGYTVKYERSNQTIILYGNGSFENCAKYVLPLLNLNITCSRLPCSINGVHQPPINYETADFYGFSEFWYTMEDILRIGGPYMRQTFLNASTNYCNSNWTAIRSWYSKHLFPKADLNRLLLQCFKSAWLYAFLHDGLRFPVNYKRLRSASLINKHDVQWTLGAILYKTRFLPLRSINRIYTTSHDRRINEHSSTVTVILC</sequence>
<dbReference type="EMBL" id="CAJOBC010087168">
    <property type="protein sequence ID" value="CAF4353479.1"/>
    <property type="molecule type" value="Genomic_DNA"/>
</dbReference>
<dbReference type="GO" id="GO:0006256">
    <property type="term" value="P:UDP catabolic process"/>
    <property type="evidence" value="ECO:0007669"/>
    <property type="project" value="TreeGrafter"/>
</dbReference>
<dbReference type="GO" id="GO:0005794">
    <property type="term" value="C:Golgi apparatus"/>
    <property type="evidence" value="ECO:0007669"/>
    <property type="project" value="TreeGrafter"/>
</dbReference>
<evidence type="ECO:0000256" key="4">
    <source>
        <dbReference type="PIRSR" id="PIRSR600407-2"/>
    </source>
</evidence>
<dbReference type="Gene3D" id="3.30.420.150">
    <property type="entry name" value="Exopolyphosphatase. Domain 2"/>
    <property type="match status" value="1"/>
</dbReference>
<dbReference type="Proteomes" id="UP000681722">
    <property type="component" value="Unassembled WGS sequence"/>
</dbReference>
<evidence type="ECO:0000313" key="7">
    <source>
        <dbReference type="EMBL" id="CAF1490388.1"/>
    </source>
</evidence>
<keyword evidence="4" id="KW-0067">ATP-binding</keyword>
<feature type="transmembrane region" description="Helical" evidence="6">
    <location>
        <begin position="12"/>
        <end position="33"/>
    </location>
</feature>
<keyword evidence="2 5" id="KW-0378">Hydrolase</keyword>
<dbReference type="PANTHER" id="PTHR11782">
    <property type="entry name" value="ADENOSINE/GUANOSINE DIPHOSPHATASE"/>
    <property type="match status" value="1"/>
</dbReference>
<evidence type="ECO:0000256" key="2">
    <source>
        <dbReference type="ARBA" id="ARBA00022801"/>
    </source>
</evidence>
<organism evidence="7 9">
    <name type="scientific">Didymodactylos carnosus</name>
    <dbReference type="NCBI Taxonomy" id="1234261"/>
    <lineage>
        <taxon>Eukaryota</taxon>
        <taxon>Metazoa</taxon>
        <taxon>Spiralia</taxon>
        <taxon>Gnathifera</taxon>
        <taxon>Rotifera</taxon>
        <taxon>Eurotatoria</taxon>
        <taxon>Bdelloidea</taxon>
        <taxon>Philodinida</taxon>
        <taxon>Philodinidae</taxon>
        <taxon>Didymodactylos</taxon>
    </lineage>
</organism>
<dbReference type="GO" id="GO:0016020">
    <property type="term" value="C:membrane"/>
    <property type="evidence" value="ECO:0007669"/>
    <property type="project" value="TreeGrafter"/>
</dbReference>
<name>A0A815SGL9_9BILA</name>
<keyword evidence="6" id="KW-0472">Membrane</keyword>
<evidence type="ECO:0000256" key="6">
    <source>
        <dbReference type="SAM" id="Phobius"/>
    </source>
</evidence>
<dbReference type="InterPro" id="IPR000407">
    <property type="entry name" value="GDA1_CD39_NTPase"/>
</dbReference>
<dbReference type="GO" id="GO:0045134">
    <property type="term" value="F:UDP phosphatase activity"/>
    <property type="evidence" value="ECO:0007669"/>
    <property type="project" value="TreeGrafter"/>
</dbReference>
<dbReference type="EMBL" id="CAJNOQ010021679">
    <property type="protein sequence ID" value="CAF1490388.1"/>
    <property type="molecule type" value="Genomic_DNA"/>
</dbReference>
<keyword evidence="6" id="KW-0812">Transmembrane</keyword>
<feature type="binding site" evidence="4">
    <location>
        <begin position="246"/>
        <end position="250"/>
    </location>
    <ligand>
        <name>ATP</name>
        <dbReference type="ChEBI" id="CHEBI:30616"/>
    </ligand>
</feature>
<evidence type="ECO:0000313" key="8">
    <source>
        <dbReference type="EMBL" id="CAF4353479.1"/>
    </source>
</evidence>
<dbReference type="PANTHER" id="PTHR11782:SF121">
    <property type="entry name" value="NUCLEOSIDE-DIPHOSPHATASE MIG-23"/>
    <property type="match status" value="1"/>
</dbReference>
<dbReference type="OrthoDB" id="6372431at2759"/>
<dbReference type="GO" id="GO:0017111">
    <property type="term" value="F:ribonucleoside triphosphate phosphatase activity"/>
    <property type="evidence" value="ECO:0007669"/>
    <property type="project" value="TreeGrafter"/>
</dbReference>
<accession>A0A815SGL9</accession>
<dbReference type="PROSITE" id="PS01238">
    <property type="entry name" value="GDA1_CD39_NTPASE"/>
    <property type="match status" value="1"/>
</dbReference>
<evidence type="ECO:0000313" key="9">
    <source>
        <dbReference type="Proteomes" id="UP000663829"/>
    </source>
</evidence>
<reference evidence="7" key="1">
    <citation type="submission" date="2021-02" db="EMBL/GenBank/DDBJ databases">
        <authorList>
            <person name="Nowell W R."/>
        </authorList>
    </citation>
    <scope>NUCLEOTIDE SEQUENCE</scope>
</reference>
<dbReference type="Gene3D" id="3.30.420.40">
    <property type="match status" value="1"/>
</dbReference>
<evidence type="ECO:0000256" key="1">
    <source>
        <dbReference type="ARBA" id="ARBA00009283"/>
    </source>
</evidence>
<keyword evidence="6" id="KW-1133">Transmembrane helix</keyword>
<gene>
    <name evidence="7" type="ORF">GPM918_LOCUS36226</name>
    <name evidence="8" type="ORF">SRO942_LOCUS36955</name>
</gene>
<feature type="non-terminal residue" evidence="7">
    <location>
        <position position="1"/>
    </location>
</feature>